<dbReference type="InterPro" id="IPR023996">
    <property type="entry name" value="TonB-dep_OMP_SusC/RagA"/>
</dbReference>
<evidence type="ECO:0000313" key="16">
    <source>
        <dbReference type="Proteomes" id="UP000220828"/>
    </source>
</evidence>
<organism evidence="15 16">
    <name type="scientific">Flavobacterium branchiophilum</name>
    <dbReference type="NCBI Taxonomy" id="55197"/>
    <lineage>
        <taxon>Bacteria</taxon>
        <taxon>Pseudomonadati</taxon>
        <taxon>Bacteroidota</taxon>
        <taxon>Flavobacteriia</taxon>
        <taxon>Flavobacteriales</taxon>
        <taxon>Flavobacteriaceae</taxon>
        <taxon>Flavobacterium</taxon>
    </lineage>
</organism>
<name>A0A2H3KDK5_9FLAO</name>
<protein>
    <submittedName>
        <fullName evidence="15">SusC/RagA family TonB-linked outer membrane protein</fullName>
    </submittedName>
</protein>
<dbReference type="GO" id="GO:0009279">
    <property type="term" value="C:cell outer membrane"/>
    <property type="evidence" value="ECO:0007669"/>
    <property type="project" value="UniProtKB-SubCell"/>
</dbReference>
<evidence type="ECO:0000256" key="3">
    <source>
        <dbReference type="ARBA" id="ARBA00022452"/>
    </source>
</evidence>
<keyword evidence="3 10" id="KW-1134">Transmembrane beta strand</keyword>
<keyword evidence="5 12" id="KW-0732">Signal</keyword>
<dbReference type="NCBIfam" id="TIGR04057">
    <property type="entry name" value="SusC_RagA_signa"/>
    <property type="match status" value="1"/>
</dbReference>
<reference evidence="15 16" key="1">
    <citation type="submission" date="2017-09" db="EMBL/GenBank/DDBJ databases">
        <title>Whole genomes of Flavobacteriaceae.</title>
        <authorList>
            <person name="Stine C."/>
            <person name="Li C."/>
            <person name="Tadesse D."/>
        </authorList>
    </citation>
    <scope>NUCLEOTIDE SEQUENCE [LARGE SCALE GENOMIC DNA]</scope>
    <source>
        <strain evidence="15 16">ATCC 35036</strain>
    </source>
</reference>
<dbReference type="Gene3D" id="2.60.40.1120">
    <property type="entry name" value="Carboxypeptidase-like, regulatory domain"/>
    <property type="match status" value="1"/>
</dbReference>
<proteinExistence type="inferred from homology"/>
<evidence type="ECO:0000256" key="12">
    <source>
        <dbReference type="SAM" id="SignalP"/>
    </source>
</evidence>
<evidence type="ECO:0000256" key="5">
    <source>
        <dbReference type="ARBA" id="ARBA00022729"/>
    </source>
</evidence>
<dbReference type="EMBL" id="PCMW01000022">
    <property type="protein sequence ID" value="PDS25831.1"/>
    <property type="molecule type" value="Genomic_DNA"/>
</dbReference>
<evidence type="ECO:0000256" key="4">
    <source>
        <dbReference type="ARBA" id="ARBA00022692"/>
    </source>
</evidence>
<dbReference type="InterPro" id="IPR008969">
    <property type="entry name" value="CarboxyPept-like_regulatory"/>
</dbReference>
<evidence type="ECO:0000259" key="13">
    <source>
        <dbReference type="Pfam" id="PF00593"/>
    </source>
</evidence>
<evidence type="ECO:0000259" key="14">
    <source>
        <dbReference type="Pfam" id="PF07715"/>
    </source>
</evidence>
<evidence type="ECO:0000256" key="9">
    <source>
        <dbReference type="ARBA" id="ARBA00023237"/>
    </source>
</evidence>
<dbReference type="SUPFAM" id="SSF49464">
    <property type="entry name" value="Carboxypeptidase regulatory domain-like"/>
    <property type="match status" value="1"/>
</dbReference>
<dbReference type="OrthoDB" id="9768177at2"/>
<evidence type="ECO:0000256" key="8">
    <source>
        <dbReference type="ARBA" id="ARBA00023170"/>
    </source>
</evidence>
<keyword evidence="6 11" id="KW-0798">TonB box</keyword>
<dbReference type="InterPro" id="IPR039426">
    <property type="entry name" value="TonB-dep_rcpt-like"/>
</dbReference>
<dbReference type="PROSITE" id="PS52016">
    <property type="entry name" value="TONB_DEPENDENT_REC_3"/>
    <property type="match status" value="1"/>
</dbReference>
<comment type="caution">
    <text evidence="15">The sequence shown here is derived from an EMBL/GenBank/DDBJ whole genome shotgun (WGS) entry which is preliminary data.</text>
</comment>
<feature type="signal peptide" evidence="12">
    <location>
        <begin position="1"/>
        <end position="22"/>
    </location>
</feature>
<sequence length="1087" mass="118746">MKLKLKGILALFLVLITQLTFAQDRTVSGVVSDASGLPIPTANVKVKGTTNGVQTDFDGKYKIKANASDVLVFSYVGMKAQEVKATSTTINVKLASDANELNQVVVTAMGIKREKKSLGYATQTVSSEDLNRPNAANFTSNLAGKVSGLQIKAGSNFGGSVDVVLRGYRSITGDNQALFVVDGVPMINNNNNTADQRLSGRPGYDFGNTISDINPNDIAEVNVLKGAAATALYGSRAQNGAIIITTKRGKKTNDLGIEFSSSIATATIDKTTFAEYQDKYGQGYGYYYGAAANAQFSNYNPTTGAVDDSVNDQLMAPTTEDGSYGAPFNPNLNVWQYTSFIPESANYGKATPWINAKNGPVTFFQTGYALTNNLSFSKANDVSSFRLSYMNSNTTDVLPNSSLKKNSFTGNASYKLSDKLTANFYGTYVVQNTLGRNSTGYNGNIMSNFRQWWATNVDIQEQRDLYNATGKNYTWNIQSPTDLRPAYWDNPYFQRYENYATDDRNRFAGNGSLNYEFNKHFNITLRVGTDGYNQRMEDRKAVSSNPELMGFGLTSIAQPSGYAVMNIKAQETNYDILASYKTDLSTNVNLSAVVGGNINTLYRYTNSQSTSGGLFIPNLYTISNSASSPALPSITETTKTIRGIFAQTNIGFYNTYYLDGTIRRDESSALPKGNNDYIYYSGSVSAIISNWSFLKEFKPLNFAKVRASYAEVGSDTGANQLQNQYFTETAVNSPLYYYNTTAKNANLKPQRSKQTEFGINLQFMKNRFGLDFAWFKNDAFDQILNLPVSFATGSLNQVKNVGNLSTTGLEVSLNLNPINTENFKWDINVNWSNPVTKVTELAPGVENITLGSFQGGVSINASVNELYGTIKGTDFIYTNGQRTVGANGRYLITSSTNNVIGNMQAKWFGGLINKFTYKNMTLGVQVDWREGGSVFSLDQYYGLATGLYPETAVNNDLGNPIRNSLATGGGVILPGVYANGTVNSTRVSGTNYGLYGYRYAPASNFVYDASFVKLREVSFTYAFPSKSLAKSIKGLSMSIIGNNLWIIHKNLPYADPEAGLSSGNVQGYQSGVMPSTRNVSFNVKINL</sequence>
<comment type="subcellular location">
    <subcellularLocation>
        <location evidence="1 10">Cell outer membrane</location>
        <topology evidence="1 10">Multi-pass membrane protein</topology>
    </subcellularLocation>
</comment>
<dbReference type="InterPro" id="IPR036942">
    <property type="entry name" value="Beta-barrel_TonB_sf"/>
</dbReference>
<keyword evidence="9 10" id="KW-0998">Cell outer membrane</keyword>
<dbReference type="InterPro" id="IPR023997">
    <property type="entry name" value="TonB-dep_OMP_SusC/RagA_CS"/>
</dbReference>
<evidence type="ECO:0000256" key="11">
    <source>
        <dbReference type="RuleBase" id="RU003357"/>
    </source>
</evidence>
<keyword evidence="7 10" id="KW-0472">Membrane</keyword>
<keyword evidence="2 10" id="KW-0813">Transport</keyword>
<dbReference type="PANTHER" id="PTHR30069">
    <property type="entry name" value="TONB-DEPENDENT OUTER MEMBRANE RECEPTOR"/>
    <property type="match status" value="1"/>
</dbReference>
<gene>
    <name evidence="15" type="ORF">B0A77_03750</name>
</gene>
<evidence type="ECO:0000256" key="6">
    <source>
        <dbReference type="ARBA" id="ARBA00023077"/>
    </source>
</evidence>
<dbReference type="Gene3D" id="2.40.170.20">
    <property type="entry name" value="TonB-dependent receptor, beta-barrel domain"/>
    <property type="match status" value="1"/>
</dbReference>
<evidence type="ECO:0000256" key="10">
    <source>
        <dbReference type="PROSITE-ProRule" id="PRU01360"/>
    </source>
</evidence>
<comment type="similarity">
    <text evidence="10 11">Belongs to the TonB-dependent receptor family.</text>
</comment>
<dbReference type="NCBIfam" id="TIGR04056">
    <property type="entry name" value="OMP_RagA_SusC"/>
    <property type="match status" value="1"/>
</dbReference>
<dbReference type="Pfam" id="PF00593">
    <property type="entry name" value="TonB_dep_Rec_b-barrel"/>
    <property type="match status" value="1"/>
</dbReference>
<evidence type="ECO:0000256" key="7">
    <source>
        <dbReference type="ARBA" id="ARBA00023136"/>
    </source>
</evidence>
<dbReference type="Proteomes" id="UP000220828">
    <property type="component" value="Unassembled WGS sequence"/>
</dbReference>
<dbReference type="AlphaFoldDB" id="A0A2H3KDK5"/>
<evidence type="ECO:0000256" key="1">
    <source>
        <dbReference type="ARBA" id="ARBA00004571"/>
    </source>
</evidence>
<feature type="chain" id="PRO_5013715985" evidence="12">
    <location>
        <begin position="23"/>
        <end position="1087"/>
    </location>
</feature>
<dbReference type="InterPro" id="IPR012910">
    <property type="entry name" value="Plug_dom"/>
</dbReference>
<dbReference type="InterPro" id="IPR037066">
    <property type="entry name" value="Plug_dom_sf"/>
</dbReference>
<keyword evidence="8" id="KW-0675">Receptor</keyword>
<evidence type="ECO:0000256" key="2">
    <source>
        <dbReference type="ARBA" id="ARBA00022448"/>
    </source>
</evidence>
<dbReference type="RefSeq" id="WP_097553583.1">
    <property type="nucleotide sequence ID" value="NZ_PCMW01000022.1"/>
</dbReference>
<keyword evidence="4 10" id="KW-0812">Transmembrane</keyword>
<feature type="domain" description="TonB-dependent receptor-like beta-barrel" evidence="13">
    <location>
        <begin position="458"/>
        <end position="831"/>
    </location>
</feature>
<dbReference type="SUPFAM" id="SSF56935">
    <property type="entry name" value="Porins"/>
    <property type="match status" value="1"/>
</dbReference>
<accession>A0A2H3KDK5</accession>
<dbReference type="Gene3D" id="2.170.130.10">
    <property type="entry name" value="TonB-dependent receptor, plug domain"/>
    <property type="match status" value="1"/>
</dbReference>
<dbReference type="Pfam" id="PF13715">
    <property type="entry name" value="CarbopepD_reg_2"/>
    <property type="match status" value="1"/>
</dbReference>
<dbReference type="GO" id="GO:0015344">
    <property type="term" value="F:siderophore uptake transmembrane transporter activity"/>
    <property type="evidence" value="ECO:0007669"/>
    <property type="project" value="TreeGrafter"/>
</dbReference>
<dbReference type="Pfam" id="PF07715">
    <property type="entry name" value="Plug"/>
    <property type="match status" value="1"/>
</dbReference>
<dbReference type="GO" id="GO:0044718">
    <property type="term" value="P:siderophore transmembrane transport"/>
    <property type="evidence" value="ECO:0007669"/>
    <property type="project" value="TreeGrafter"/>
</dbReference>
<feature type="domain" description="TonB-dependent receptor plug" evidence="14">
    <location>
        <begin position="115"/>
        <end position="241"/>
    </location>
</feature>
<dbReference type="InterPro" id="IPR000531">
    <property type="entry name" value="Beta-barrel_TonB"/>
</dbReference>
<evidence type="ECO:0000313" key="15">
    <source>
        <dbReference type="EMBL" id="PDS25831.1"/>
    </source>
</evidence>
<dbReference type="PANTHER" id="PTHR30069:SF29">
    <property type="entry name" value="HEMOGLOBIN AND HEMOGLOBIN-HAPTOGLOBIN-BINDING PROTEIN 1-RELATED"/>
    <property type="match status" value="1"/>
</dbReference>